<organism evidence="3 4">
    <name type="scientific">Clostridium luticellarii</name>
    <dbReference type="NCBI Taxonomy" id="1691940"/>
    <lineage>
        <taxon>Bacteria</taxon>
        <taxon>Bacillati</taxon>
        <taxon>Bacillota</taxon>
        <taxon>Clostridia</taxon>
        <taxon>Eubacteriales</taxon>
        <taxon>Clostridiaceae</taxon>
        <taxon>Clostridium</taxon>
    </lineage>
</organism>
<feature type="domain" description="Peptidase M56" evidence="2">
    <location>
        <begin position="10"/>
        <end position="317"/>
    </location>
</feature>
<dbReference type="SUPFAM" id="SSF69318">
    <property type="entry name" value="Integrin alpha N-terminal domain"/>
    <property type="match status" value="1"/>
</dbReference>
<dbReference type="PANTHER" id="PTHR34978">
    <property type="entry name" value="POSSIBLE SENSOR-TRANSDUCER PROTEIN BLAR"/>
    <property type="match status" value="1"/>
</dbReference>
<feature type="transmembrane region" description="Helical" evidence="1">
    <location>
        <begin position="231"/>
        <end position="253"/>
    </location>
</feature>
<sequence>MDLSSIFEMVVLSSAMGSMVAVLILGVKWLLKSKLSAFWQYYIWFLLVIRLVVPMGFETPLSKLNVIVPAAQKVHIDQNSPEINSSQPASSMKVKNNSSEVQSQEKGSVQEVNSHGFNYYFNVAGIIWAAVAVLSAAIILFVNFLFTLKINRESWCKDMDTVKLLERCKSRMNISRFIPIVYDTHVGVPSLLGVVKPQILISPDLLNNISYEEKKYIFLHELAHFKRKDIFVSWIMLFLGIINWFNPVILFALHRMREDSEISCDAYVLSYLGKNEYRRYGETIIDFVKFISNSRKIPGSIGIARGKSNMKRRMTMIKNFKNKPQKWWVILAFALISVFIMGMTNLPGKTVISANEKNDFSIRKSNIDYVNIVKKFLPQNSKIITSDKTKEEDNVLLKDLDNDGRDEIITAYRLAEETSGEDEKISILVLKEKEGNWVKVMDEPGAGIKLDAALTADLDGDGKQEVLLGRRIGGTAAQLSVYGWSNNGLDKISREDIYYSKLDVVNVQGNSRQDIAVWQHDTGEAYIVDVLKWNKGTFIQDEENYRGYFKEVVVPYYEEKVKAVPDTGFYWYYLADAQIKAGDKKDALKSIDKGLQLNTGYPSPENFNKLKEKAFK</sequence>
<dbReference type="Pfam" id="PF05569">
    <property type="entry name" value="Peptidase_M56"/>
    <property type="match status" value="1"/>
</dbReference>
<feature type="transmembrane region" description="Helical" evidence="1">
    <location>
        <begin position="327"/>
        <end position="346"/>
    </location>
</feature>
<gene>
    <name evidence="3" type="primary">blaR1_4</name>
    <name evidence="3" type="ORF">CLLU_35860</name>
</gene>
<feature type="transmembrane region" description="Helical" evidence="1">
    <location>
        <begin position="177"/>
        <end position="195"/>
    </location>
</feature>
<dbReference type="RefSeq" id="WP_106011122.1">
    <property type="nucleotide sequence ID" value="NZ_PVXP01000115.1"/>
</dbReference>
<evidence type="ECO:0000313" key="3">
    <source>
        <dbReference type="EMBL" id="PRR78861.1"/>
    </source>
</evidence>
<protein>
    <submittedName>
        <fullName evidence="3">Regulatory protein BlaR1</fullName>
    </submittedName>
</protein>
<keyword evidence="1" id="KW-0472">Membrane</keyword>
<dbReference type="Proteomes" id="UP000237798">
    <property type="component" value="Unassembled WGS sequence"/>
</dbReference>
<keyword evidence="4" id="KW-1185">Reference proteome</keyword>
<dbReference type="InterPro" id="IPR008756">
    <property type="entry name" value="Peptidase_M56"/>
</dbReference>
<dbReference type="PANTHER" id="PTHR34978:SF3">
    <property type="entry name" value="SLR0241 PROTEIN"/>
    <property type="match status" value="1"/>
</dbReference>
<feature type="transmembrane region" description="Helical" evidence="1">
    <location>
        <begin position="38"/>
        <end position="57"/>
    </location>
</feature>
<evidence type="ECO:0000259" key="2">
    <source>
        <dbReference type="Pfam" id="PF05569"/>
    </source>
</evidence>
<feature type="transmembrane region" description="Helical" evidence="1">
    <location>
        <begin position="6"/>
        <end position="31"/>
    </location>
</feature>
<feature type="transmembrane region" description="Helical" evidence="1">
    <location>
        <begin position="119"/>
        <end position="146"/>
    </location>
</feature>
<keyword evidence="1" id="KW-1133">Transmembrane helix</keyword>
<keyword evidence="1" id="KW-0812">Transmembrane</keyword>
<dbReference type="CDD" id="cd07341">
    <property type="entry name" value="M56_BlaR1_MecR1_like"/>
    <property type="match status" value="1"/>
</dbReference>
<evidence type="ECO:0000313" key="4">
    <source>
        <dbReference type="Proteomes" id="UP000237798"/>
    </source>
</evidence>
<reference evidence="3 4" key="1">
    <citation type="submission" date="2018-03" db="EMBL/GenBank/DDBJ databases">
        <title>Genome sequence of Clostridium luticellarii DSM 29923.</title>
        <authorList>
            <person name="Poehlein A."/>
            <person name="Daniel R."/>
        </authorList>
    </citation>
    <scope>NUCLEOTIDE SEQUENCE [LARGE SCALE GENOMIC DNA]</scope>
    <source>
        <strain evidence="3 4">DSM 29923</strain>
    </source>
</reference>
<evidence type="ECO:0000256" key="1">
    <source>
        <dbReference type="SAM" id="Phobius"/>
    </source>
</evidence>
<dbReference type="OrthoDB" id="9762883at2"/>
<accession>A0A2T0B4N5</accession>
<dbReference type="InterPro" id="IPR052173">
    <property type="entry name" value="Beta-lactam_resp_regulator"/>
</dbReference>
<comment type="caution">
    <text evidence="3">The sequence shown here is derived from an EMBL/GenBank/DDBJ whole genome shotgun (WGS) entry which is preliminary data.</text>
</comment>
<dbReference type="Gene3D" id="2.130.10.130">
    <property type="entry name" value="Integrin alpha, N-terminal"/>
    <property type="match status" value="1"/>
</dbReference>
<name>A0A2T0B4N5_9CLOT</name>
<proteinExistence type="predicted"/>
<dbReference type="AlphaFoldDB" id="A0A2T0B4N5"/>
<dbReference type="InterPro" id="IPR028994">
    <property type="entry name" value="Integrin_alpha_N"/>
</dbReference>
<dbReference type="EMBL" id="PVXP01000115">
    <property type="protein sequence ID" value="PRR78861.1"/>
    <property type="molecule type" value="Genomic_DNA"/>
</dbReference>